<dbReference type="OrthoDB" id="20028at2759"/>
<keyword evidence="13" id="KW-1185">Reference proteome</keyword>
<accession>A0A1Z5KQD1</accession>
<dbReference type="AlphaFoldDB" id="A0A1Z5KQD1"/>
<keyword evidence="4 12" id="KW-0328">Glycosyltransferase</keyword>
<evidence type="ECO:0000256" key="2">
    <source>
        <dbReference type="ARBA" id="ARBA00004922"/>
    </source>
</evidence>
<comment type="catalytic activity">
    <reaction evidence="10">
        <text>an alpha-D-Man-(1-&gt;2)-alpha-D-Man-(1-&gt;2)-alpha-D-Man-(1-&gt;3)-[alpha-D-Man-(1-&gt;6)]-beta-D-Man-(1-&gt;4)-beta-D-GlcNAc-(1-&gt;4)-alpha-D-GlcNAc-diphospho-di-trans,poly-cis-dolichol + a di-trans,poly-cis-dolichyl beta-D-mannosyl phosphate = an alpha-D-Man-(1-&gt;2)-alpha-D-Man-(1-&gt;2)-alpha-D-Man-(1-&gt;3)-[alpha-D-Man-(1-&gt;3)-alpha-D-Man-(1-&gt;6)]-beta-D-Man-(1-&gt;4)-beta-D-GlcNAc-(1-&gt;4)-alpha-D-GlcNAc-diphospho-di-trans,poly-cis-dolichol + a di-trans,poly-cis-dolichyl phosphate + H(+)</text>
        <dbReference type="Rhea" id="RHEA:29527"/>
        <dbReference type="Rhea" id="RHEA-COMP:19498"/>
        <dbReference type="Rhea" id="RHEA-COMP:19501"/>
        <dbReference type="Rhea" id="RHEA-COMP:19516"/>
        <dbReference type="Rhea" id="RHEA-COMP:19517"/>
        <dbReference type="ChEBI" id="CHEBI:15378"/>
        <dbReference type="ChEBI" id="CHEBI:57683"/>
        <dbReference type="ChEBI" id="CHEBI:58211"/>
        <dbReference type="ChEBI" id="CHEBI:132515"/>
        <dbReference type="ChEBI" id="CHEBI:132516"/>
        <dbReference type="EC" id="2.4.1.258"/>
    </reaction>
    <physiologicalReaction direction="left-to-right" evidence="10">
        <dbReference type="Rhea" id="RHEA:29528"/>
    </physiologicalReaction>
</comment>
<evidence type="ECO:0000256" key="5">
    <source>
        <dbReference type="ARBA" id="ARBA00022679"/>
    </source>
</evidence>
<feature type="transmembrane region" description="Helical" evidence="11">
    <location>
        <begin position="188"/>
        <end position="217"/>
    </location>
</feature>
<evidence type="ECO:0000256" key="4">
    <source>
        <dbReference type="ARBA" id="ARBA00022676"/>
    </source>
</evidence>
<comment type="pathway">
    <text evidence="2">Protein modification; protein glycosylation.</text>
</comment>
<dbReference type="EC" id="2.4.1.258" evidence="3"/>
<evidence type="ECO:0000313" key="13">
    <source>
        <dbReference type="Proteomes" id="UP000198406"/>
    </source>
</evidence>
<dbReference type="Proteomes" id="UP000198406">
    <property type="component" value="Unassembled WGS sequence"/>
</dbReference>
<keyword evidence="9 11" id="KW-0472">Membrane</keyword>
<comment type="subcellular location">
    <subcellularLocation>
        <location evidence="1">Endoplasmic reticulum membrane</location>
        <topology evidence="1">Multi-pass membrane protein</topology>
    </subcellularLocation>
</comment>
<feature type="transmembrane region" description="Helical" evidence="11">
    <location>
        <begin position="280"/>
        <end position="305"/>
    </location>
</feature>
<keyword evidence="8 11" id="KW-1133">Transmembrane helix</keyword>
<proteinExistence type="predicted"/>
<keyword evidence="5 12" id="KW-0808">Transferase</keyword>
<evidence type="ECO:0000256" key="8">
    <source>
        <dbReference type="ARBA" id="ARBA00022989"/>
    </source>
</evidence>
<evidence type="ECO:0000256" key="6">
    <source>
        <dbReference type="ARBA" id="ARBA00022692"/>
    </source>
</evidence>
<dbReference type="InterPro" id="IPR007873">
    <property type="entry name" value="Glycosyltransferase_ALG3"/>
</dbReference>
<gene>
    <name evidence="12" type="ORF">FisN_41Lu016</name>
</gene>
<sequence length="433" mass="49852">MSTLSRIYRSTATHGNYDTIFLILLLTFELVISIAIVRYVPYTEIDWKAYMQEVEAWLEGESNYMNIRGDTGPLVYPAGFLYLFALLRWLTDDGKNITKAQSIFIGIYWMQQFTVLLIYQERIPWIRSRCKEKDKLTLAHHVWAWRGAMAITCFSKRIHSIFLLRLFNDGPTMLLLYISVLLFMRQRWNVGCIVFSLAVSMKMNVLLFAPGLLLLLLQASPDLKTVILRLGLGCALPQLILGAPFLTTYPVSYLRKAFELDRVFFYKWTVNWKFLPEDLFLAKSVSLVLLFCHLSGLGILSVRWLRAAQKQTAKRLFLRQPLSSHYIAYTMFVSNFVGIAFARTLHYQFYSWYFAALPYLFWSSSSGESFSTWAFRLLPIAGVEVAFLTFPATPWSSAILQLSHVAVLLSIQPPLVIDDEQATKAVEAARKRD</sequence>
<dbReference type="GO" id="GO:0052925">
    <property type="term" value="F:dol-P-Man:Man(5)GlcNAc(2)-PP-Dol alpha-1,3-mannosyltransferase activity"/>
    <property type="evidence" value="ECO:0007669"/>
    <property type="project" value="UniProtKB-EC"/>
</dbReference>
<evidence type="ECO:0000256" key="9">
    <source>
        <dbReference type="ARBA" id="ARBA00023136"/>
    </source>
</evidence>
<feature type="transmembrane region" description="Helical" evidence="11">
    <location>
        <begin position="74"/>
        <end position="91"/>
    </location>
</feature>
<dbReference type="PANTHER" id="PTHR12646">
    <property type="entry name" value="NOT56 - RELATED"/>
    <property type="match status" value="1"/>
</dbReference>
<evidence type="ECO:0000256" key="1">
    <source>
        <dbReference type="ARBA" id="ARBA00004477"/>
    </source>
</evidence>
<feature type="transmembrane region" description="Helical" evidence="11">
    <location>
        <begin position="103"/>
        <end position="119"/>
    </location>
</feature>
<evidence type="ECO:0000256" key="7">
    <source>
        <dbReference type="ARBA" id="ARBA00022824"/>
    </source>
</evidence>
<evidence type="ECO:0000256" key="3">
    <source>
        <dbReference type="ARBA" id="ARBA00011964"/>
    </source>
</evidence>
<dbReference type="InParanoid" id="A0A1Z5KQD1"/>
<evidence type="ECO:0000313" key="12">
    <source>
        <dbReference type="EMBL" id="GAX28221.1"/>
    </source>
</evidence>
<dbReference type="PANTHER" id="PTHR12646:SF0">
    <property type="entry name" value="DOL-P-MAN:MAN(5)GLCNAC(2)-PP-DOL ALPHA-1,3-MANNOSYLTRANSFERASE"/>
    <property type="match status" value="1"/>
</dbReference>
<evidence type="ECO:0000256" key="11">
    <source>
        <dbReference type="SAM" id="Phobius"/>
    </source>
</evidence>
<feature type="transmembrane region" description="Helical" evidence="11">
    <location>
        <begin position="226"/>
        <end position="246"/>
    </location>
</feature>
<organism evidence="12 13">
    <name type="scientific">Fistulifera solaris</name>
    <name type="common">Oleaginous diatom</name>
    <dbReference type="NCBI Taxonomy" id="1519565"/>
    <lineage>
        <taxon>Eukaryota</taxon>
        <taxon>Sar</taxon>
        <taxon>Stramenopiles</taxon>
        <taxon>Ochrophyta</taxon>
        <taxon>Bacillariophyta</taxon>
        <taxon>Bacillariophyceae</taxon>
        <taxon>Bacillariophycidae</taxon>
        <taxon>Naviculales</taxon>
        <taxon>Naviculaceae</taxon>
        <taxon>Fistulifera</taxon>
    </lineage>
</organism>
<feature type="transmembrane region" description="Helical" evidence="11">
    <location>
        <begin position="162"/>
        <end position="182"/>
    </location>
</feature>
<reference evidence="12 13" key="1">
    <citation type="journal article" date="2015" name="Plant Cell">
        <title>Oil accumulation by the oleaginous diatom Fistulifera solaris as revealed by the genome and transcriptome.</title>
        <authorList>
            <person name="Tanaka T."/>
            <person name="Maeda Y."/>
            <person name="Veluchamy A."/>
            <person name="Tanaka M."/>
            <person name="Abida H."/>
            <person name="Marechal E."/>
            <person name="Bowler C."/>
            <person name="Muto M."/>
            <person name="Sunaga Y."/>
            <person name="Tanaka M."/>
            <person name="Yoshino T."/>
            <person name="Taniguchi T."/>
            <person name="Fukuda Y."/>
            <person name="Nemoto M."/>
            <person name="Matsumoto M."/>
            <person name="Wong P.S."/>
            <person name="Aburatani S."/>
            <person name="Fujibuchi W."/>
        </authorList>
    </citation>
    <scope>NUCLEOTIDE SEQUENCE [LARGE SCALE GENOMIC DNA]</scope>
    <source>
        <strain evidence="12 13">JPCC DA0580</strain>
    </source>
</reference>
<protein>
    <recommendedName>
        <fullName evidence="3">dolichyl-P-Man:Man5GlcNAc2-PP-dolichol alpha-1,3-mannosyltransferase</fullName>
        <ecNumber evidence="3">2.4.1.258</ecNumber>
    </recommendedName>
</protein>
<name>A0A1Z5KQD1_FISSO</name>
<feature type="transmembrane region" description="Helical" evidence="11">
    <location>
        <begin position="326"/>
        <end position="350"/>
    </location>
</feature>
<evidence type="ECO:0000256" key="10">
    <source>
        <dbReference type="ARBA" id="ARBA00049506"/>
    </source>
</evidence>
<dbReference type="Pfam" id="PF05208">
    <property type="entry name" value="ALG3"/>
    <property type="match status" value="1"/>
</dbReference>
<comment type="caution">
    <text evidence="12">The sequence shown here is derived from an EMBL/GenBank/DDBJ whole genome shotgun (WGS) entry which is preliminary data.</text>
</comment>
<keyword evidence="7" id="KW-0256">Endoplasmic reticulum</keyword>
<feature type="transmembrane region" description="Helical" evidence="11">
    <location>
        <begin position="370"/>
        <end position="390"/>
    </location>
</feature>
<dbReference type="EMBL" id="BDSP01000270">
    <property type="protein sequence ID" value="GAX28221.1"/>
    <property type="molecule type" value="Genomic_DNA"/>
</dbReference>
<keyword evidence="6 11" id="KW-0812">Transmembrane</keyword>
<dbReference type="GO" id="GO:0005789">
    <property type="term" value="C:endoplasmic reticulum membrane"/>
    <property type="evidence" value="ECO:0007669"/>
    <property type="project" value="UniProtKB-SubCell"/>
</dbReference>
<feature type="transmembrane region" description="Helical" evidence="11">
    <location>
        <begin position="20"/>
        <end position="41"/>
    </location>
</feature>